<gene>
    <name evidence="2" type="ORF">UFOPK2582_00018</name>
    <name evidence="3" type="ORF">UFOPK3914_00859</name>
    <name evidence="4" type="ORF">UFOPK4173_01008</name>
    <name evidence="5" type="ORF">UFOPK4354_00522</name>
</gene>
<dbReference type="EMBL" id="CAEZXS010000001">
    <property type="protein sequence ID" value="CAB4684178.1"/>
    <property type="molecule type" value="Genomic_DNA"/>
</dbReference>
<dbReference type="CDD" id="cd24119">
    <property type="entry name" value="ASKHA_NBD_MtPPX2-like"/>
    <property type="match status" value="1"/>
</dbReference>
<feature type="domain" description="Ppx/GppA phosphatase N-terminal" evidence="1">
    <location>
        <begin position="29"/>
        <end position="301"/>
    </location>
</feature>
<dbReference type="PANTHER" id="PTHR30005">
    <property type="entry name" value="EXOPOLYPHOSPHATASE"/>
    <property type="match status" value="1"/>
</dbReference>
<accession>A0A6J7ME31</accession>
<dbReference type="InterPro" id="IPR003695">
    <property type="entry name" value="Ppx_GppA_N"/>
</dbReference>
<sequence>MSTPKYAAIDCGTNSTRLLISDGHIVEERLMRVTRLGAGVDRTGRLDPAAIERTLEVLREYRQVMDSAGVVGLRIAATSAARDATNSRDFLLAAEQILGQTPEILTGQEEAQLSFLGATSTLEDKEILTLVVDIGGGSTEFALGRSQVEESVSIDVGCVRMTEKFLLHDPPLPEELSNCISVIEQHLDDVAREVPGAASAARFIGLAGTVTNVAAVELGLLEYDPEAIHGFVLSKEAAEDVFRTLATESVADRVHNPGLEAQRADVIVGGCCVLVEIFRYFGFEECIVSEADILDGLILSQIA</sequence>
<proteinExistence type="predicted"/>
<dbReference type="Gene3D" id="3.30.420.40">
    <property type="match status" value="1"/>
</dbReference>
<dbReference type="InterPro" id="IPR043129">
    <property type="entry name" value="ATPase_NBD"/>
</dbReference>
<evidence type="ECO:0000313" key="3">
    <source>
        <dbReference type="EMBL" id="CAB4978025.1"/>
    </source>
</evidence>
<dbReference type="EMBL" id="CAFBPW010000104">
    <property type="protein sequence ID" value="CAB5034676.1"/>
    <property type="molecule type" value="Genomic_DNA"/>
</dbReference>
<dbReference type="PANTHER" id="PTHR30005:SF13">
    <property type="entry name" value="EXOPOLYPHOSPHATASE 2"/>
    <property type="match status" value="1"/>
</dbReference>
<organism evidence="3">
    <name type="scientific">freshwater metagenome</name>
    <dbReference type="NCBI Taxonomy" id="449393"/>
    <lineage>
        <taxon>unclassified sequences</taxon>
        <taxon>metagenomes</taxon>
        <taxon>ecological metagenomes</taxon>
    </lineage>
</organism>
<name>A0A6J7ME31_9ZZZZ</name>
<dbReference type="Gene3D" id="3.30.420.150">
    <property type="entry name" value="Exopolyphosphatase. Domain 2"/>
    <property type="match status" value="1"/>
</dbReference>
<evidence type="ECO:0000313" key="2">
    <source>
        <dbReference type="EMBL" id="CAB4684178.1"/>
    </source>
</evidence>
<dbReference type="Pfam" id="PF02541">
    <property type="entry name" value="Ppx-GppA"/>
    <property type="match status" value="1"/>
</dbReference>
<reference evidence="3" key="1">
    <citation type="submission" date="2020-05" db="EMBL/GenBank/DDBJ databases">
        <authorList>
            <person name="Chiriac C."/>
            <person name="Salcher M."/>
            <person name="Ghai R."/>
            <person name="Kavagutti S V."/>
        </authorList>
    </citation>
    <scope>NUCLEOTIDE SEQUENCE</scope>
</reference>
<dbReference type="EMBL" id="CAFBOG010000064">
    <property type="protein sequence ID" value="CAB4978025.1"/>
    <property type="molecule type" value="Genomic_DNA"/>
</dbReference>
<dbReference type="InterPro" id="IPR050273">
    <property type="entry name" value="GppA/Ppx_hydrolase"/>
</dbReference>
<evidence type="ECO:0000259" key="1">
    <source>
        <dbReference type="Pfam" id="PF02541"/>
    </source>
</evidence>
<protein>
    <submittedName>
        <fullName evidence="3">Unannotated protein</fullName>
    </submittedName>
</protein>
<evidence type="ECO:0000313" key="5">
    <source>
        <dbReference type="EMBL" id="CAB5064169.1"/>
    </source>
</evidence>
<dbReference type="GO" id="GO:0016462">
    <property type="term" value="F:pyrophosphatase activity"/>
    <property type="evidence" value="ECO:0007669"/>
    <property type="project" value="TreeGrafter"/>
</dbReference>
<evidence type="ECO:0000313" key="4">
    <source>
        <dbReference type="EMBL" id="CAB5034676.1"/>
    </source>
</evidence>
<dbReference type="EMBL" id="CAFBQW010000039">
    <property type="protein sequence ID" value="CAB5064169.1"/>
    <property type="molecule type" value="Genomic_DNA"/>
</dbReference>
<dbReference type="AlphaFoldDB" id="A0A6J7ME31"/>
<dbReference type="SUPFAM" id="SSF53067">
    <property type="entry name" value="Actin-like ATPase domain"/>
    <property type="match status" value="2"/>
</dbReference>